<dbReference type="PANTHER" id="PTHR43727">
    <property type="entry name" value="DIAMINOPIMELATE DECARBOXYLASE"/>
    <property type="match status" value="1"/>
</dbReference>
<keyword evidence="14" id="KW-1185">Reference proteome</keyword>
<dbReference type="PATRIC" id="fig|1279009.4.peg.2262"/>
<dbReference type="InterPro" id="IPR022643">
    <property type="entry name" value="De-COase2_C"/>
</dbReference>
<comment type="cofactor">
    <cofactor evidence="1">
        <name>pyridoxal 5'-phosphate</name>
        <dbReference type="ChEBI" id="CHEBI:597326"/>
    </cofactor>
</comment>
<dbReference type="CDD" id="cd06829">
    <property type="entry name" value="PLPDE_III_CANSDC"/>
    <property type="match status" value="1"/>
</dbReference>
<evidence type="ECO:0000256" key="4">
    <source>
        <dbReference type="ARBA" id="ARBA00022793"/>
    </source>
</evidence>
<name>M7NVY0_9BACT</name>
<evidence type="ECO:0000256" key="11">
    <source>
        <dbReference type="PIRSR" id="PIRSR038941-1"/>
    </source>
</evidence>
<dbReference type="Gene3D" id="2.40.37.10">
    <property type="entry name" value="Lyase, Ornithine Decarboxylase, Chain A, domain 1"/>
    <property type="match status" value="1"/>
</dbReference>
<keyword evidence="6" id="KW-0745">Spermidine biosynthesis</keyword>
<proteinExistence type="inferred from homology"/>
<organism evidence="13 14">
    <name type="scientific">Cesiribacter andamanensis AMV16</name>
    <dbReference type="NCBI Taxonomy" id="1279009"/>
    <lineage>
        <taxon>Bacteria</taxon>
        <taxon>Pseudomonadati</taxon>
        <taxon>Bacteroidota</taxon>
        <taxon>Cytophagia</taxon>
        <taxon>Cytophagales</taxon>
        <taxon>Cesiribacteraceae</taxon>
        <taxon>Cesiribacter</taxon>
    </lineage>
</organism>
<evidence type="ECO:0000256" key="8">
    <source>
        <dbReference type="ARBA" id="ARBA00025802"/>
    </source>
</evidence>
<dbReference type="PIRSF" id="PIRSF038941">
    <property type="entry name" value="NspC"/>
    <property type="match status" value="1"/>
</dbReference>
<keyword evidence="7" id="KW-0456">Lyase</keyword>
<dbReference type="FunFam" id="3.20.20.10:FF:000012">
    <property type="entry name" value="Carboxynorspermidine/carboxyspermidine decarboxylase"/>
    <property type="match status" value="1"/>
</dbReference>
<dbReference type="InterPro" id="IPR005730">
    <property type="entry name" value="Nsp_de-COase"/>
</dbReference>
<evidence type="ECO:0000256" key="7">
    <source>
        <dbReference type="ARBA" id="ARBA00023239"/>
    </source>
</evidence>
<accession>M7NVY0</accession>
<dbReference type="PANTHER" id="PTHR43727:SF1">
    <property type="entry name" value="CARBOXYNORSPERMIDINE_CARBOXYSPERMIDINE DECARBOXYLASE"/>
    <property type="match status" value="1"/>
</dbReference>
<dbReference type="AlphaFoldDB" id="M7NVY0"/>
<evidence type="ECO:0000259" key="12">
    <source>
        <dbReference type="Pfam" id="PF00278"/>
    </source>
</evidence>
<feature type="binding site" evidence="11">
    <location>
        <position position="252"/>
    </location>
    <ligand>
        <name>substrate</name>
    </ligand>
</feature>
<dbReference type="STRING" id="1279009.ADICEAN_02228"/>
<dbReference type="eggNOG" id="COG0019">
    <property type="taxonomic scope" value="Bacteria"/>
</dbReference>
<sequence>MTTSEKFPFDKTPQTDFSQVPSPCFVLEERLLRYNLQVLRHVMDEAGCEIICALKGFAMWSTFPLVREYLPGGTASSLHEAKLIWEEMGVKAHLTAPAYREEDWPELEQICSHIVFNSLNQWNQYRERALAAGISCGIRVNPQYSEVEVDLYNPCIPGSRLGTTANHIGDRLPEGMEGVHFHTLCENNADALERTFKAVEDRFAPLLHQAKWLNLGGGHHITRADYEIDRLIALIKYIKSTYNVQVILEPGEAVGWQTGYLRAKVLDIMDSQGINVIVMDASVSAHMPDCIEMPYKPKVLGAGDAPQTGRTNNEVAPWRIGGGTCLAGDFVGDYQFDQEPQIGDPLIFNDMIHYTMVKTTNFNGVQLPSIGIWKEEGRFQLVKSFGYESYKDRLS</sequence>
<evidence type="ECO:0000256" key="9">
    <source>
        <dbReference type="ARBA" id="ARBA00047351"/>
    </source>
</evidence>
<dbReference type="GO" id="GO:0008836">
    <property type="term" value="F:diaminopimelate decarboxylase activity"/>
    <property type="evidence" value="ECO:0007669"/>
    <property type="project" value="TreeGrafter"/>
</dbReference>
<gene>
    <name evidence="13" type="ORF">ADICEAN_02228</name>
</gene>
<dbReference type="EMBL" id="AODQ01000051">
    <property type="protein sequence ID" value="EMR02629.1"/>
    <property type="molecule type" value="Genomic_DNA"/>
</dbReference>
<evidence type="ECO:0000313" key="13">
    <source>
        <dbReference type="EMBL" id="EMR02629.1"/>
    </source>
</evidence>
<dbReference type="NCBIfam" id="TIGR01047">
    <property type="entry name" value="nspC"/>
    <property type="match status" value="1"/>
</dbReference>
<reference evidence="13 14" key="1">
    <citation type="journal article" date="2013" name="Genome Announc.">
        <title>Draft Genome Sequence of Cesiribacter andamanensis Strain AMV16T, Isolated from a Soil Sample from a Mud Volcano in the Andaman Islands, India.</title>
        <authorList>
            <person name="Shivaji S."/>
            <person name="Ara S."/>
            <person name="Begum Z."/>
            <person name="Srinivas T.N."/>
            <person name="Singh A."/>
            <person name="Kumar Pinnaka A."/>
        </authorList>
    </citation>
    <scope>NUCLEOTIDE SEQUENCE [LARGE SCALE GENOMIC DNA]</scope>
    <source>
        <strain evidence="13 14">AMV16</strain>
    </source>
</reference>
<evidence type="ECO:0000256" key="1">
    <source>
        <dbReference type="ARBA" id="ARBA00001933"/>
    </source>
</evidence>
<protein>
    <recommendedName>
        <fullName evidence="3">Carboxynorspermidine/carboxyspermidine decarboxylase</fullName>
        <ecNumber evidence="2">4.1.1.96</ecNumber>
    </recommendedName>
</protein>
<dbReference type="Gene3D" id="3.20.20.10">
    <property type="entry name" value="Alanine racemase"/>
    <property type="match status" value="1"/>
</dbReference>
<evidence type="ECO:0000256" key="2">
    <source>
        <dbReference type="ARBA" id="ARBA00012259"/>
    </source>
</evidence>
<dbReference type="InterPro" id="IPR029066">
    <property type="entry name" value="PLP-binding_barrel"/>
</dbReference>
<dbReference type="RefSeq" id="WP_009195621.1">
    <property type="nucleotide sequence ID" value="NZ_AODQ01000051.1"/>
</dbReference>
<comment type="similarity">
    <text evidence="8">Belongs to the Orn/Lys/Arg decarboxylase class-II family. NspC subfamily.</text>
</comment>
<evidence type="ECO:0000256" key="5">
    <source>
        <dbReference type="ARBA" id="ARBA00022898"/>
    </source>
</evidence>
<dbReference type="InterPro" id="IPR009006">
    <property type="entry name" value="Ala_racemase/Decarboxylase_C"/>
</dbReference>
<dbReference type="SUPFAM" id="SSF51419">
    <property type="entry name" value="PLP-binding barrel"/>
    <property type="match status" value="1"/>
</dbReference>
<dbReference type="GO" id="GO:0045312">
    <property type="term" value="P:nor-spermidine biosynthetic process"/>
    <property type="evidence" value="ECO:0007669"/>
    <property type="project" value="InterPro"/>
</dbReference>
<evidence type="ECO:0000256" key="6">
    <source>
        <dbReference type="ARBA" id="ARBA00023066"/>
    </source>
</evidence>
<comment type="caution">
    <text evidence="13">The sequence shown here is derived from an EMBL/GenBank/DDBJ whole genome shotgun (WGS) entry which is preliminary data.</text>
</comment>
<keyword evidence="4" id="KW-0210">Decarboxylase</keyword>
<comment type="catalytic activity">
    <reaction evidence="10">
        <text>carboxynorspermidine + H(+) = norspermidine + CO2</text>
        <dbReference type="Rhea" id="RHEA:34099"/>
        <dbReference type="ChEBI" id="CHEBI:15378"/>
        <dbReference type="ChEBI" id="CHEBI:16526"/>
        <dbReference type="ChEBI" id="CHEBI:57920"/>
        <dbReference type="ChEBI" id="CHEBI:65070"/>
        <dbReference type="EC" id="4.1.1.96"/>
    </reaction>
</comment>
<comment type="catalytic activity">
    <reaction evidence="9">
        <text>carboxyspermidine + H(+) = spermidine + CO2</text>
        <dbReference type="Rhea" id="RHEA:34095"/>
        <dbReference type="ChEBI" id="CHEBI:15378"/>
        <dbReference type="ChEBI" id="CHEBI:16526"/>
        <dbReference type="ChEBI" id="CHEBI:57834"/>
        <dbReference type="ChEBI" id="CHEBI:65072"/>
        <dbReference type="EC" id="4.1.1.96"/>
    </reaction>
</comment>
<evidence type="ECO:0000313" key="14">
    <source>
        <dbReference type="Proteomes" id="UP000011910"/>
    </source>
</evidence>
<dbReference type="SUPFAM" id="SSF50621">
    <property type="entry name" value="Alanine racemase C-terminal domain-like"/>
    <property type="match status" value="1"/>
</dbReference>
<keyword evidence="5" id="KW-0663">Pyridoxal phosphate</keyword>
<dbReference type="Proteomes" id="UP000011910">
    <property type="component" value="Unassembled WGS sequence"/>
</dbReference>
<dbReference type="GO" id="GO:0008295">
    <property type="term" value="P:spermidine biosynthetic process"/>
    <property type="evidence" value="ECO:0007669"/>
    <property type="project" value="UniProtKB-KW"/>
</dbReference>
<feature type="domain" description="Orn/DAP/Arg decarboxylase 2 C-terminal" evidence="12">
    <location>
        <begin position="208"/>
        <end position="351"/>
    </location>
</feature>
<feature type="binding site" evidence="11">
    <location>
        <position position="289"/>
    </location>
    <ligand>
        <name>substrate</name>
    </ligand>
</feature>
<evidence type="ECO:0000256" key="3">
    <source>
        <dbReference type="ARBA" id="ARBA00013633"/>
    </source>
</evidence>
<dbReference type="Pfam" id="PF00278">
    <property type="entry name" value="Orn_DAP_Arg_deC"/>
    <property type="match status" value="1"/>
</dbReference>
<dbReference type="OrthoDB" id="9804410at2"/>
<evidence type="ECO:0000256" key="10">
    <source>
        <dbReference type="ARBA" id="ARBA00047389"/>
    </source>
</evidence>
<dbReference type="GO" id="GO:0009089">
    <property type="term" value="P:lysine biosynthetic process via diaminopimelate"/>
    <property type="evidence" value="ECO:0007669"/>
    <property type="project" value="TreeGrafter"/>
</dbReference>
<dbReference type="EC" id="4.1.1.96" evidence="2"/>